<sequence length="55" mass="6195">MVVLILQTGPAKAVGLNRQVMDRLDPLRTYKGVISAPALIFKFFCSLFFFFSDVL</sequence>
<accession>A0A816P1G2</accession>
<proteinExistence type="predicted"/>
<name>A0A816P1G2_BRANA</name>
<keyword evidence="1" id="KW-1133">Transmembrane helix</keyword>
<organism evidence="2">
    <name type="scientific">Brassica napus</name>
    <name type="common">Rape</name>
    <dbReference type="NCBI Taxonomy" id="3708"/>
    <lineage>
        <taxon>Eukaryota</taxon>
        <taxon>Viridiplantae</taxon>
        <taxon>Streptophyta</taxon>
        <taxon>Embryophyta</taxon>
        <taxon>Tracheophyta</taxon>
        <taxon>Spermatophyta</taxon>
        <taxon>Magnoliopsida</taxon>
        <taxon>eudicotyledons</taxon>
        <taxon>Gunneridae</taxon>
        <taxon>Pentapetalae</taxon>
        <taxon>rosids</taxon>
        <taxon>malvids</taxon>
        <taxon>Brassicales</taxon>
        <taxon>Brassicaceae</taxon>
        <taxon>Brassiceae</taxon>
        <taxon>Brassica</taxon>
    </lineage>
</organism>
<evidence type="ECO:0000256" key="1">
    <source>
        <dbReference type="SAM" id="Phobius"/>
    </source>
</evidence>
<evidence type="ECO:0000313" key="2">
    <source>
        <dbReference type="EMBL" id="CAF2042880.1"/>
    </source>
</evidence>
<dbReference type="Proteomes" id="UP001295469">
    <property type="component" value="Chromosome A09"/>
</dbReference>
<reference evidence="2" key="1">
    <citation type="submission" date="2021-01" db="EMBL/GenBank/DDBJ databases">
        <authorList>
            <consortium name="Genoscope - CEA"/>
            <person name="William W."/>
        </authorList>
    </citation>
    <scope>NUCLEOTIDE SEQUENCE</scope>
</reference>
<dbReference type="EMBL" id="HG994363">
    <property type="protein sequence ID" value="CAF2042880.1"/>
    <property type="molecule type" value="Genomic_DNA"/>
</dbReference>
<keyword evidence="1" id="KW-0812">Transmembrane</keyword>
<keyword evidence="1" id="KW-0472">Membrane</keyword>
<feature type="transmembrane region" description="Helical" evidence="1">
    <location>
        <begin position="29"/>
        <end position="51"/>
    </location>
</feature>
<dbReference type="AlphaFoldDB" id="A0A816P1G2"/>
<gene>
    <name evidence="2" type="ORF">DARMORV10_A09P27950.1</name>
</gene>
<protein>
    <submittedName>
        <fullName evidence="2">(rape) hypothetical protein</fullName>
    </submittedName>
</protein>